<dbReference type="PANTHER" id="PTHR31623:SF110">
    <property type="entry name" value="VINORINE SYNTHASE-LIKE"/>
    <property type="match status" value="1"/>
</dbReference>
<sequence>MSSCYLCVGTIFVSRKMANMKVEIISRETIKPSSPTPPQQRTFEVSLLDQLSPSIYVPIIFYYPISEGHHNVNQISDRLKDSLSKTLSRFYPLAGRIKDHASIDCNDEGALFSEAQVNCHLSEVLKDPKTDLLDQFLPCSIFPMVPLNDVVQVAVQLNIFASGGIAIGLCFFHEIVDGATMSAFVKCWAAITRGSYDEAAYPDCFVASKLFPPIESMTGNVSLLNESWVIKPGKGVRRRFVFDAAAISALKAEATSQLVPTPSRFEVVSSFIWKSALAASRSALGSQHQQPSILSFSVDMRRRMEPPLSEKCTGNLAWQALAHRAAPQGDETDLQGSVSRFREAVAKINNDFVQTLQNGERFQVICKFKEEQEEMYPDTKPEMYVFTSWCKFGFNEVDFGWGKPIWVSNIGGDTNPIYVNTVTLMDTSCSDGIEAWMLLNEKVMAILENNPEFCAVASLNPSISNQSALSERITLPSLA</sequence>
<evidence type="ECO:0000313" key="4">
    <source>
        <dbReference type="EMBL" id="CAK9179396.1"/>
    </source>
</evidence>
<name>A0ABC8UCZ0_9AQUA</name>
<keyword evidence="3" id="KW-0012">Acyltransferase</keyword>
<accession>A0ABC8UCZ0</accession>
<reference evidence="4 5" key="1">
    <citation type="submission" date="2024-02" db="EMBL/GenBank/DDBJ databases">
        <authorList>
            <person name="Vignale AGUSTIN F."/>
            <person name="Sosa J E."/>
            <person name="Modenutti C."/>
        </authorList>
    </citation>
    <scope>NUCLEOTIDE SEQUENCE [LARGE SCALE GENOMIC DNA]</scope>
</reference>
<evidence type="ECO:0000256" key="2">
    <source>
        <dbReference type="ARBA" id="ARBA00022679"/>
    </source>
</evidence>
<keyword evidence="5" id="KW-1185">Reference proteome</keyword>
<dbReference type="Gene3D" id="3.30.559.10">
    <property type="entry name" value="Chloramphenicol acetyltransferase-like domain"/>
    <property type="match status" value="2"/>
</dbReference>
<keyword evidence="2" id="KW-0808">Transferase</keyword>
<evidence type="ECO:0000256" key="1">
    <source>
        <dbReference type="ARBA" id="ARBA00009861"/>
    </source>
</evidence>
<protein>
    <submittedName>
        <fullName evidence="4">Uncharacterized protein</fullName>
    </submittedName>
</protein>
<dbReference type="EMBL" id="CAUOFW020007491">
    <property type="protein sequence ID" value="CAK9179396.1"/>
    <property type="molecule type" value="Genomic_DNA"/>
</dbReference>
<proteinExistence type="inferred from homology"/>
<dbReference type="GO" id="GO:0016746">
    <property type="term" value="F:acyltransferase activity"/>
    <property type="evidence" value="ECO:0007669"/>
    <property type="project" value="UniProtKB-KW"/>
</dbReference>
<organism evidence="4 5">
    <name type="scientific">Ilex paraguariensis</name>
    <name type="common">yerba mate</name>
    <dbReference type="NCBI Taxonomy" id="185542"/>
    <lineage>
        <taxon>Eukaryota</taxon>
        <taxon>Viridiplantae</taxon>
        <taxon>Streptophyta</taxon>
        <taxon>Embryophyta</taxon>
        <taxon>Tracheophyta</taxon>
        <taxon>Spermatophyta</taxon>
        <taxon>Magnoliopsida</taxon>
        <taxon>eudicotyledons</taxon>
        <taxon>Gunneridae</taxon>
        <taxon>Pentapetalae</taxon>
        <taxon>asterids</taxon>
        <taxon>campanulids</taxon>
        <taxon>Aquifoliales</taxon>
        <taxon>Aquifoliaceae</taxon>
        <taxon>Ilex</taxon>
    </lineage>
</organism>
<dbReference type="PANTHER" id="PTHR31623">
    <property type="entry name" value="F21J9.9"/>
    <property type="match status" value="1"/>
</dbReference>
<comment type="caution">
    <text evidence="4">The sequence shown here is derived from an EMBL/GenBank/DDBJ whole genome shotgun (WGS) entry which is preliminary data.</text>
</comment>
<dbReference type="Pfam" id="PF02458">
    <property type="entry name" value="Transferase"/>
    <property type="match status" value="1"/>
</dbReference>
<comment type="similarity">
    <text evidence="1">Belongs to the plant acyltransferase family.</text>
</comment>
<dbReference type="InterPro" id="IPR023213">
    <property type="entry name" value="CAT-like_dom_sf"/>
</dbReference>
<dbReference type="AlphaFoldDB" id="A0ABC8UCZ0"/>
<evidence type="ECO:0000256" key="3">
    <source>
        <dbReference type="ARBA" id="ARBA00023315"/>
    </source>
</evidence>
<evidence type="ECO:0000313" key="5">
    <source>
        <dbReference type="Proteomes" id="UP001642360"/>
    </source>
</evidence>
<gene>
    <name evidence="4" type="ORF">ILEXP_LOCUS49328</name>
</gene>
<dbReference type="Proteomes" id="UP001642360">
    <property type="component" value="Unassembled WGS sequence"/>
</dbReference>